<name>A0A533IDI9_PARDE</name>
<protein>
    <recommendedName>
        <fullName evidence="8">Sulfate transporter family protein</fullName>
    </recommendedName>
</protein>
<evidence type="ECO:0000313" key="7">
    <source>
        <dbReference type="Proteomes" id="UP000315344"/>
    </source>
</evidence>
<evidence type="ECO:0000313" key="6">
    <source>
        <dbReference type="EMBL" id="TKW67852.1"/>
    </source>
</evidence>
<comment type="caution">
    <text evidence="6">The sequence shown here is derived from an EMBL/GenBank/DDBJ whole genome shotgun (WGS) entry which is preliminary data.</text>
</comment>
<dbReference type="Pfam" id="PF07264">
    <property type="entry name" value="EI24"/>
    <property type="match status" value="1"/>
</dbReference>
<reference evidence="6 7" key="1">
    <citation type="journal article" date="2017" name="Nat. Commun.">
        <title>In situ click chemistry generation of cyclooxygenase-2 inhibitors.</title>
        <authorList>
            <person name="Bhardwaj A."/>
            <person name="Kaur J."/>
            <person name="Wuest M."/>
            <person name="Wuest F."/>
        </authorList>
    </citation>
    <scope>NUCLEOTIDE SEQUENCE [LARGE SCALE GENOMIC DNA]</scope>
    <source>
        <strain evidence="6">S2_012_000_R3_94</strain>
    </source>
</reference>
<keyword evidence="3 5" id="KW-1133">Transmembrane helix</keyword>
<evidence type="ECO:0000256" key="1">
    <source>
        <dbReference type="ARBA" id="ARBA00004141"/>
    </source>
</evidence>
<feature type="transmembrane region" description="Helical" evidence="5">
    <location>
        <begin position="21"/>
        <end position="45"/>
    </location>
</feature>
<evidence type="ECO:0000256" key="5">
    <source>
        <dbReference type="SAM" id="Phobius"/>
    </source>
</evidence>
<feature type="transmembrane region" description="Helical" evidence="5">
    <location>
        <begin position="143"/>
        <end position="161"/>
    </location>
</feature>
<dbReference type="AlphaFoldDB" id="A0A533IDI9"/>
<evidence type="ECO:0000256" key="3">
    <source>
        <dbReference type="ARBA" id="ARBA00022989"/>
    </source>
</evidence>
<evidence type="ECO:0000256" key="4">
    <source>
        <dbReference type="ARBA" id="ARBA00023136"/>
    </source>
</evidence>
<feature type="transmembrane region" description="Helical" evidence="5">
    <location>
        <begin position="65"/>
        <end position="94"/>
    </location>
</feature>
<dbReference type="InterPro" id="IPR059112">
    <property type="entry name" value="CysZ/EI24"/>
</dbReference>
<dbReference type="Proteomes" id="UP000315344">
    <property type="component" value="Unassembled WGS sequence"/>
</dbReference>
<evidence type="ECO:0008006" key="8">
    <source>
        <dbReference type="Google" id="ProtNLM"/>
    </source>
</evidence>
<sequence length="237" mass="25232">MWARALFLGWGDLLRGRIFGLVLRGIGLTIALLLGLQALIFWGLHHFAGGAIWLPVWGQVQLGPVLSWGSLLLFPVMGYFLMAPVAAGFAGLYAERVATEVEAIHYPTRKGTEPDFWDGLIESLAVMGVVAVVAVATLIASPFLGPLAPLLFYGANGWLLGREFFQMAARRHLDSDEAAGLRKRYAGNVTMLGIAIALALTVPLLNIAVPVLAAAAFTHLFQSLNGSVGPSSSPARG</sequence>
<evidence type="ECO:0000256" key="2">
    <source>
        <dbReference type="ARBA" id="ARBA00022692"/>
    </source>
</evidence>
<accession>A0A533IDI9</accession>
<comment type="subcellular location">
    <subcellularLocation>
        <location evidence="1">Membrane</location>
        <topology evidence="1">Multi-pass membrane protein</topology>
    </subcellularLocation>
</comment>
<feature type="transmembrane region" description="Helical" evidence="5">
    <location>
        <begin position="115"/>
        <end position="137"/>
    </location>
</feature>
<organism evidence="6 7">
    <name type="scientific">Paracoccus denitrificans</name>
    <dbReference type="NCBI Taxonomy" id="266"/>
    <lineage>
        <taxon>Bacteria</taxon>
        <taxon>Pseudomonadati</taxon>
        <taxon>Pseudomonadota</taxon>
        <taxon>Alphaproteobacteria</taxon>
        <taxon>Rhodobacterales</taxon>
        <taxon>Paracoccaceae</taxon>
        <taxon>Paracoccus</taxon>
    </lineage>
</organism>
<keyword evidence="2 5" id="KW-0812">Transmembrane</keyword>
<proteinExistence type="predicted"/>
<feature type="transmembrane region" description="Helical" evidence="5">
    <location>
        <begin position="192"/>
        <end position="217"/>
    </location>
</feature>
<dbReference type="EMBL" id="VAFL01000003">
    <property type="protein sequence ID" value="TKW67852.1"/>
    <property type="molecule type" value="Genomic_DNA"/>
</dbReference>
<keyword evidence="4 5" id="KW-0472">Membrane</keyword>
<gene>
    <name evidence="6" type="ORF">DI616_04500</name>
</gene>